<gene>
    <name evidence="5" type="ORF">EP57_11685</name>
    <name evidence="6" type="ORF">HB759_09705</name>
    <name evidence="7" type="ORF">HB836_09855</name>
    <name evidence="9" type="ORF">HB902_09505</name>
    <name evidence="10" type="ORF">HB904_12730</name>
    <name evidence="20" type="ORF">HBP98_01260</name>
    <name evidence="11" type="ORF">HCA46_12600</name>
    <name evidence="12" type="ORF">HCA52_08140</name>
    <name evidence="13" type="ORF">HCA78_05700</name>
    <name evidence="16" type="ORF">HCB25_08420</name>
    <name evidence="14" type="ORF">HCB27_03965</name>
    <name evidence="15" type="ORF">HCB35_05170</name>
    <name evidence="17" type="ORF">HCB69_08385</name>
    <name evidence="18" type="ORF">HCC36_05020</name>
    <name evidence="8" type="ORF">HCI99_02015</name>
    <name evidence="19" type="ORF">HCJ81_00465</name>
</gene>
<dbReference type="Proteomes" id="UP000546806">
    <property type="component" value="Unassembled WGS sequence"/>
</dbReference>
<dbReference type="InterPro" id="IPR036388">
    <property type="entry name" value="WH-like_DNA-bd_sf"/>
</dbReference>
<keyword evidence="21" id="KW-1185">Reference proteome</keyword>
<dbReference type="InterPro" id="IPR036390">
    <property type="entry name" value="WH_DNA-bd_sf"/>
</dbReference>
<dbReference type="SUPFAM" id="SSF46785">
    <property type="entry name" value="Winged helix' DNA-binding domain"/>
    <property type="match status" value="1"/>
</dbReference>
<evidence type="ECO:0000313" key="11">
    <source>
        <dbReference type="EMBL" id="MBC1779675.1"/>
    </source>
</evidence>
<evidence type="ECO:0000259" key="4">
    <source>
        <dbReference type="PROSITE" id="PS50949"/>
    </source>
</evidence>
<dbReference type="Proteomes" id="UP000532866">
    <property type="component" value="Unassembled WGS sequence"/>
</dbReference>
<dbReference type="InterPro" id="IPR008920">
    <property type="entry name" value="TF_FadR/GntR_C"/>
</dbReference>
<evidence type="ECO:0000313" key="28">
    <source>
        <dbReference type="Proteomes" id="UP000544413"/>
    </source>
</evidence>
<evidence type="ECO:0000313" key="15">
    <source>
        <dbReference type="EMBL" id="MBC2239855.1"/>
    </source>
</evidence>
<dbReference type="AlphaFoldDB" id="A0A099W3X7"/>
<evidence type="ECO:0000313" key="33">
    <source>
        <dbReference type="Proteomes" id="UP000553016"/>
    </source>
</evidence>
<reference evidence="22 23" key="2">
    <citation type="submission" date="2020-03" db="EMBL/GenBank/DDBJ databases">
        <title>Soil Listeria distribution.</title>
        <authorList>
            <person name="Liao J."/>
            <person name="Wiedmann M."/>
        </authorList>
    </citation>
    <scope>NUCLEOTIDE SEQUENCE [LARGE SCALE GENOMIC DNA]</scope>
    <source>
        <strain evidence="19 34">FSL L7-0039</strain>
        <strain evidence="18 27">FSL L7-0051</strain>
        <strain evidence="17 36">FSL L7-0054</strain>
        <strain evidence="15 33">FSL L7-0149</strain>
        <strain evidence="16 32">FSL L7-0153</strain>
        <strain evidence="14 25">FSL L7-0259</strain>
        <strain evidence="13 30">FSL L7-0435</strain>
        <strain evidence="12 24">FSL L7-0978</strain>
        <strain evidence="11 31">FSL L7-1017</strain>
        <strain evidence="10 35">FSL L7-1299</strain>
        <strain evidence="9 26">FSL L7-1387</strain>
        <strain evidence="8 23">FSL L7-1547</strain>
        <strain evidence="7 28">FSL L7-1658</strain>
        <strain evidence="6 22">FSL L7-1833</strain>
        <strain evidence="20 29">FSL L7-1850</strain>
    </source>
</reference>
<dbReference type="Proteomes" id="UP000574104">
    <property type="component" value="Unassembled WGS sequence"/>
</dbReference>
<dbReference type="Proteomes" id="UP000565628">
    <property type="component" value="Unassembled WGS sequence"/>
</dbReference>
<evidence type="ECO:0000313" key="35">
    <source>
        <dbReference type="Proteomes" id="UP000574104"/>
    </source>
</evidence>
<evidence type="ECO:0000313" key="16">
    <source>
        <dbReference type="EMBL" id="MBC2244094.1"/>
    </source>
</evidence>
<dbReference type="Proteomes" id="UP000533953">
    <property type="component" value="Unassembled WGS sequence"/>
</dbReference>
<accession>A0A099W3X7</accession>
<dbReference type="Pfam" id="PF00392">
    <property type="entry name" value="GntR"/>
    <property type="match status" value="1"/>
</dbReference>
<dbReference type="Proteomes" id="UP000544413">
    <property type="component" value="Unassembled WGS sequence"/>
</dbReference>
<dbReference type="Gene3D" id="1.10.10.10">
    <property type="entry name" value="Winged helix-like DNA-binding domain superfamily/Winged helix DNA-binding domain"/>
    <property type="match status" value="1"/>
</dbReference>
<evidence type="ECO:0000313" key="27">
    <source>
        <dbReference type="Proteomes" id="UP000543005"/>
    </source>
</evidence>
<evidence type="ECO:0000313" key="9">
    <source>
        <dbReference type="EMBL" id="MBC1562313.1"/>
    </source>
</evidence>
<dbReference type="Proteomes" id="UP000539064">
    <property type="component" value="Unassembled WGS sequence"/>
</dbReference>
<evidence type="ECO:0000313" key="17">
    <source>
        <dbReference type="EMBL" id="MBC2284393.1"/>
    </source>
</evidence>
<dbReference type="Proteomes" id="UP000543005">
    <property type="component" value="Unassembled WGS sequence"/>
</dbReference>
<dbReference type="EMBL" id="JAAROL010000003">
    <property type="protein sequence ID" value="MBC1332206.1"/>
    <property type="molecule type" value="Genomic_DNA"/>
</dbReference>
<evidence type="ECO:0000313" key="24">
    <source>
        <dbReference type="Proteomes" id="UP000539064"/>
    </source>
</evidence>
<evidence type="ECO:0000313" key="26">
    <source>
        <dbReference type="Proteomes" id="UP000541955"/>
    </source>
</evidence>
<dbReference type="Proteomes" id="UP000553016">
    <property type="component" value="Unassembled WGS sequence"/>
</dbReference>
<dbReference type="EMBL" id="JAARSH010000008">
    <property type="protein sequence ID" value="MBC1617062.1"/>
    <property type="molecule type" value="Genomic_DNA"/>
</dbReference>
<evidence type="ECO:0000313" key="19">
    <source>
        <dbReference type="EMBL" id="MBC2309332.1"/>
    </source>
</evidence>
<evidence type="ECO:0000313" key="22">
    <source>
        <dbReference type="Proteomes" id="UP000532866"/>
    </source>
</evidence>
<evidence type="ECO:0000256" key="3">
    <source>
        <dbReference type="ARBA" id="ARBA00023163"/>
    </source>
</evidence>
<evidence type="ECO:0000313" key="6">
    <source>
        <dbReference type="EMBL" id="MBC1332206.1"/>
    </source>
</evidence>
<dbReference type="GeneID" id="58719023"/>
<dbReference type="EMBL" id="JAARVG010000006">
    <property type="protein sequence ID" value="MBC1793379.1"/>
    <property type="molecule type" value="Genomic_DNA"/>
</dbReference>
<dbReference type="EMBL" id="JAARUV010000004">
    <property type="protein sequence ID" value="MBC1779675.1"/>
    <property type="molecule type" value="Genomic_DNA"/>
</dbReference>
<evidence type="ECO:0000313" key="10">
    <source>
        <dbReference type="EMBL" id="MBC1617062.1"/>
    </source>
</evidence>
<dbReference type="Proteomes" id="UP000585696">
    <property type="component" value="Unassembled WGS sequence"/>
</dbReference>
<keyword evidence="3" id="KW-0804">Transcription</keyword>
<sequence length="213" mass="24658">MDKQNYEKKAYEAMKAKILNGHLRVGDRVPENMIAKELGISRTPVRRALVMLETEGFLTIESNRGAFVSESKVTVSHFIEMLEMLEILTTKTMEKIENKGIFFEKQGTDAYLHTMERCLERKDVNGFLEASWESIFNFMKYMGNTYAQSAVRRIGIDFLTKAPKEIALIPYHNGAYLIEQHVNIINALENREFEKAATLVRESVNYFIIKTFR</sequence>
<dbReference type="Proteomes" id="UP000547643">
    <property type="component" value="Unassembled WGS sequence"/>
</dbReference>
<evidence type="ECO:0000313" key="29">
    <source>
        <dbReference type="Proteomes" id="UP000546244"/>
    </source>
</evidence>
<evidence type="ECO:0000313" key="36">
    <source>
        <dbReference type="Proteomes" id="UP000585696"/>
    </source>
</evidence>
<dbReference type="InterPro" id="IPR000524">
    <property type="entry name" value="Tscrpt_reg_HTH_GntR"/>
</dbReference>
<dbReference type="EMBL" id="JAARZS010000018">
    <property type="protein sequence ID" value="MBC2284393.1"/>
    <property type="molecule type" value="Genomic_DNA"/>
</dbReference>
<dbReference type="CDD" id="cd07377">
    <property type="entry name" value="WHTH_GntR"/>
    <property type="match status" value="1"/>
</dbReference>
<keyword evidence="2" id="KW-0238">DNA-binding</keyword>
<dbReference type="EMBL" id="JAARZA010000002">
    <property type="protein sequence ID" value="MBC2239855.1"/>
    <property type="molecule type" value="Genomic_DNA"/>
</dbReference>
<dbReference type="EMBL" id="JAARYY010000004">
    <property type="protein sequence ID" value="MBC2244094.1"/>
    <property type="molecule type" value="Genomic_DNA"/>
</dbReference>
<dbReference type="EMBL" id="JAARZT010000008">
    <property type="protein sequence ID" value="MBC2292588.1"/>
    <property type="molecule type" value="Genomic_DNA"/>
</dbReference>
<evidence type="ECO:0000313" key="21">
    <source>
        <dbReference type="Proteomes" id="UP000029844"/>
    </source>
</evidence>
<evidence type="ECO:0000313" key="8">
    <source>
        <dbReference type="EMBL" id="MBC1490598.1"/>
    </source>
</evidence>
<keyword evidence="1" id="KW-0805">Transcription regulation</keyword>
<feature type="domain" description="HTH gntR-type" evidence="4">
    <location>
        <begin position="4"/>
        <end position="71"/>
    </location>
</feature>
<dbReference type="PROSITE" id="PS50949">
    <property type="entry name" value="HTH_GNTR"/>
    <property type="match status" value="1"/>
</dbReference>
<protein>
    <submittedName>
        <fullName evidence="6">GntR family transcriptional regulator</fullName>
    </submittedName>
</protein>
<dbReference type="EMBL" id="JAARWW010000002">
    <property type="protein sequence ID" value="MBC2003256.1"/>
    <property type="molecule type" value="Genomic_DNA"/>
</dbReference>
<evidence type="ECO:0000256" key="2">
    <source>
        <dbReference type="ARBA" id="ARBA00023125"/>
    </source>
</evidence>
<evidence type="ECO:0000313" key="14">
    <source>
        <dbReference type="EMBL" id="MBC2175755.1"/>
    </source>
</evidence>
<evidence type="ECO:0000313" key="32">
    <source>
        <dbReference type="Proteomes" id="UP000550367"/>
    </source>
</evidence>
<dbReference type="STRING" id="1552123.EP57_11685"/>
<dbReference type="RefSeq" id="WP_052167652.1">
    <property type="nucleotide sequence ID" value="NZ_CBCSHQ010000010.1"/>
</dbReference>
<dbReference type="EMBL" id="JAASTX010000002">
    <property type="protein sequence ID" value="MBC1490598.1"/>
    <property type="molecule type" value="Genomic_DNA"/>
</dbReference>
<dbReference type="GO" id="GO:0003677">
    <property type="term" value="F:DNA binding"/>
    <property type="evidence" value="ECO:0007669"/>
    <property type="project" value="UniProtKB-KW"/>
</dbReference>
<dbReference type="EMBL" id="JAARRW010000003">
    <property type="protein sequence ID" value="MBC1562313.1"/>
    <property type="molecule type" value="Genomic_DNA"/>
</dbReference>
<evidence type="ECO:0000313" key="25">
    <source>
        <dbReference type="Proteomes" id="UP000541735"/>
    </source>
</evidence>
<dbReference type="Proteomes" id="UP000550367">
    <property type="component" value="Unassembled WGS sequence"/>
</dbReference>
<evidence type="ECO:0000313" key="18">
    <source>
        <dbReference type="EMBL" id="MBC2292588.1"/>
    </source>
</evidence>
<evidence type="ECO:0000313" key="7">
    <source>
        <dbReference type="EMBL" id="MBC1401911.1"/>
    </source>
</evidence>
<reference evidence="5 21" key="1">
    <citation type="submission" date="2014-05" db="EMBL/GenBank/DDBJ databases">
        <title>Novel Listeriaceae from food processing environments.</title>
        <authorList>
            <person name="den Bakker H.C."/>
        </authorList>
    </citation>
    <scope>NUCLEOTIDE SEQUENCE [LARGE SCALE GENOMIC DNA]</scope>
    <source>
        <strain evidence="5 21">FSL A5-0281</strain>
    </source>
</reference>
<dbReference type="PANTHER" id="PTHR43537">
    <property type="entry name" value="TRANSCRIPTIONAL REGULATOR, GNTR FAMILY"/>
    <property type="match status" value="1"/>
</dbReference>
<evidence type="ECO:0000313" key="5">
    <source>
        <dbReference type="EMBL" id="KGL39722.1"/>
    </source>
</evidence>
<name>A0A099W3X7_9LIST</name>
<dbReference type="Proteomes" id="UP000546244">
    <property type="component" value="Unassembled WGS sequence"/>
</dbReference>
<dbReference type="SMART" id="SM00345">
    <property type="entry name" value="HTH_GNTR"/>
    <property type="match status" value="1"/>
</dbReference>
<evidence type="ECO:0000313" key="34">
    <source>
        <dbReference type="Proteomes" id="UP000565628"/>
    </source>
</evidence>
<proteinExistence type="predicted"/>
<organism evidence="5 21">
    <name type="scientific">Listeria booriae</name>
    <dbReference type="NCBI Taxonomy" id="1552123"/>
    <lineage>
        <taxon>Bacteria</taxon>
        <taxon>Bacillati</taxon>
        <taxon>Bacillota</taxon>
        <taxon>Bacilli</taxon>
        <taxon>Bacillales</taxon>
        <taxon>Listeriaceae</taxon>
        <taxon>Listeria</taxon>
    </lineage>
</organism>
<dbReference type="eggNOG" id="COG1802">
    <property type="taxonomic scope" value="Bacteria"/>
</dbReference>
<dbReference type="Proteomes" id="UP000029844">
    <property type="component" value="Unassembled WGS sequence"/>
</dbReference>
<dbReference type="Gene3D" id="1.20.120.530">
    <property type="entry name" value="GntR ligand-binding domain-like"/>
    <property type="match status" value="1"/>
</dbReference>
<dbReference type="EMBL" id="JNFA01000025">
    <property type="protein sequence ID" value="KGL39722.1"/>
    <property type="molecule type" value="Genomic_DNA"/>
</dbReference>
<dbReference type="GO" id="GO:0003700">
    <property type="term" value="F:DNA-binding transcription factor activity"/>
    <property type="evidence" value="ECO:0007669"/>
    <property type="project" value="InterPro"/>
</dbReference>
<evidence type="ECO:0000313" key="12">
    <source>
        <dbReference type="EMBL" id="MBC1793379.1"/>
    </source>
</evidence>
<dbReference type="EMBL" id="JAARYD010000002">
    <property type="protein sequence ID" value="MBC2175755.1"/>
    <property type="molecule type" value="Genomic_DNA"/>
</dbReference>
<dbReference type="PANTHER" id="PTHR43537:SF45">
    <property type="entry name" value="GNTR FAMILY REGULATORY PROTEIN"/>
    <property type="match status" value="1"/>
</dbReference>
<dbReference type="EMBL" id="JAARMV010000001">
    <property type="protein sequence ID" value="MBC2370622.1"/>
    <property type="molecule type" value="Genomic_DNA"/>
</dbReference>
<evidence type="ECO:0000313" key="23">
    <source>
        <dbReference type="Proteomes" id="UP000533953"/>
    </source>
</evidence>
<dbReference type="EMBL" id="JAASWV010000001">
    <property type="protein sequence ID" value="MBC2309332.1"/>
    <property type="molecule type" value="Genomic_DNA"/>
</dbReference>
<evidence type="ECO:0000313" key="31">
    <source>
        <dbReference type="Proteomes" id="UP000547643"/>
    </source>
</evidence>
<dbReference type="Proteomes" id="UP000541955">
    <property type="component" value="Unassembled WGS sequence"/>
</dbReference>
<evidence type="ECO:0000313" key="30">
    <source>
        <dbReference type="Proteomes" id="UP000546806"/>
    </source>
</evidence>
<dbReference type="EMBL" id="JAARPT010000005">
    <property type="protein sequence ID" value="MBC1401911.1"/>
    <property type="molecule type" value="Genomic_DNA"/>
</dbReference>
<dbReference type="OrthoDB" id="368257at2"/>
<evidence type="ECO:0000256" key="1">
    <source>
        <dbReference type="ARBA" id="ARBA00023015"/>
    </source>
</evidence>
<evidence type="ECO:0000313" key="13">
    <source>
        <dbReference type="EMBL" id="MBC2003256.1"/>
    </source>
</evidence>
<dbReference type="PRINTS" id="PR00035">
    <property type="entry name" value="HTHGNTR"/>
</dbReference>
<dbReference type="Proteomes" id="UP000541735">
    <property type="component" value="Unassembled WGS sequence"/>
</dbReference>
<comment type="caution">
    <text evidence="5">The sequence shown here is derived from an EMBL/GenBank/DDBJ whole genome shotgun (WGS) entry which is preliminary data.</text>
</comment>
<evidence type="ECO:0000313" key="20">
    <source>
        <dbReference type="EMBL" id="MBC2370622.1"/>
    </source>
</evidence>